<organism evidence="2 3">
    <name type="scientific">Riccia sorocarpa</name>
    <dbReference type="NCBI Taxonomy" id="122646"/>
    <lineage>
        <taxon>Eukaryota</taxon>
        <taxon>Viridiplantae</taxon>
        <taxon>Streptophyta</taxon>
        <taxon>Embryophyta</taxon>
        <taxon>Marchantiophyta</taxon>
        <taxon>Marchantiopsida</taxon>
        <taxon>Marchantiidae</taxon>
        <taxon>Marchantiales</taxon>
        <taxon>Ricciaceae</taxon>
        <taxon>Riccia</taxon>
    </lineage>
</organism>
<dbReference type="Proteomes" id="UP001633002">
    <property type="component" value="Unassembled WGS sequence"/>
</dbReference>
<reference evidence="2 3" key="1">
    <citation type="submission" date="2024-09" db="EMBL/GenBank/DDBJ databases">
        <title>Chromosome-scale assembly of Riccia sorocarpa.</title>
        <authorList>
            <person name="Paukszto L."/>
        </authorList>
    </citation>
    <scope>NUCLEOTIDE SEQUENCE [LARGE SCALE GENOMIC DNA]</scope>
    <source>
        <strain evidence="2">LP-2024</strain>
        <tissue evidence="2">Aerial parts of the thallus</tissue>
    </source>
</reference>
<feature type="region of interest" description="Disordered" evidence="1">
    <location>
        <begin position="151"/>
        <end position="170"/>
    </location>
</feature>
<protein>
    <submittedName>
        <fullName evidence="2">Uncharacterized protein</fullName>
    </submittedName>
</protein>
<proteinExistence type="predicted"/>
<sequence>MEAAGPQGPGDHNPASPKGCYEEDRGWGLGTMFNQNWSDPQAMLEMSAINLEVLSFSISTPKKMKKLLLTESGMESEDEGHMDEELVQIKKEQESETFMGRMSEVGGTSKSLHSVTIPRPAAENLGKTLHRLIRNALQIFNFLHMTGNGTPRGVDSRMEASSDTNPSQVG</sequence>
<feature type="compositionally biased region" description="Polar residues" evidence="1">
    <location>
        <begin position="161"/>
        <end position="170"/>
    </location>
</feature>
<evidence type="ECO:0000313" key="2">
    <source>
        <dbReference type="EMBL" id="KAL3696354.1"/>
    </source>
</evidence>
<name>A0ABD3HZY5_9MARC</name>
<gene>
    <name evidence="2" type="ORF">R1sor_010430</name>
</gene>
<dbReference type="EMBL" id="JBJQOH010000002">
    <property type="protein sequence ID" value="KAL3696354.1"/>
    <property type="molecule type" value="Genomic_DNA"/>
</dbReference>
<accession>A0ABD3HZY5</accession>
<dbReference type="AlphaFoldDB" id="A0ABD3HZY5"/>
<evidence type="ECO:0000256" key="1">
    <source>
        <dbReference type="SAM" id="MobiDB-lite"/>
    </source>
</evidence>
<comment type="caution">
    <text evidence="2">The sequence shown here is derived from an EMBL/GenBank/DDBJ whole genome shotgun (WGS) entry which is preliminary data.</text>
</comment>
<feature type="region of interest" description="Disordered" evidence="1">
    <location>
        <begin position="1"/>
        <end position="23"/>
    </location>
</feature>
<keyword evidence="3" id="KW-1185">Reference proteome</keyword>
<evidence type="ECO:0000313" key="3">
    <source>
        <dbReference type="Proteomes" id="UP001633002"/>
    </source>
</evidence>